<name>A0A0W0F3M2_MONRR</name>
<protein>
    <submittedName>
        <fullName evidence="1">Uncharacterized protein</fullName>
    </submittedName>
</protein>
<dbReference type="Gene3D" id="3.60.130.30">
    <property type="match status" value="1"/>
</dbReference>
<organism evidence="1 2">
    <name type="scientific">Moniliophthora roreri</name>
    <name type="common">Frosty pod rot fungus</name>
    <name type="synonym">Monilia roreri</name>
    <dbReference type="NCBI Taxonomy" id="221103"/>
    <lineage>
        <taxon>Eukaryota</taxon>
        <taxon>Fungi</taxon>
        <taxon>Dikarya</taxon>
        <taxon>Basidiomycota</taxon>
        <taxon>Agaricomycotina</taxon>
        <taxon>Agaricomycetes</taxon>
        <taxon>Agaricomycetidae</taxon>
        <taxon>Agaricales</taxon>
        <taxon>Marasmiineae</taxon>
        <taxon>Marasmiaceae</taxon>
        <taxon>Moniliophthora</taxon>
    </lineage>
</organism>
<evidence type="ECO:0000313" key="2">
    <source>
        <dbReference type="Proteomes" id="UP000054988"/>
    </source>
</evidence>
<dbReference type="AlphaFoldDB" id="A0A0W0F3M2"/>
<dbReference type="eggNOG" id="ENOG502SNUP">
    <property type="taxonomic scope" value="Eukaryota"/>
</dbReference>
<dbReference type="EMBL" id="LATX01002358">
    <property type="protein sequence ID" value="KTB30928.1"/>
    <property type="molecule type" value="Genomic_DNA"/>
</dbReference>
<evidence type="ECO:0000313" key="1">
    <source>
        <dbReference type="EMBL" id="KTB30928.1"/>
    </source>
</evidence>
<proteinExistence type="predicted"/>
<dbReference type="Proteomes" id="UP000054988">
    <property type="component" value="Unassembled WGS sequence"/>
</dbReference>
<comment type="caution">
    <text evidence="1">The sequence shown here is derived from an EMBL/GenBank/DDBJ whole genome shotgun (WGS) entry which is preliminary data.</text>
</comment>
<sequence length="300" mass="33478">MAGPSSKFKFSKINWDARSDFVLVTQDGYEIVHGVGFTDQMTGPNMAVHVADKLDSERKNTSFTGKLLCNRRGDFFALSASVSCDLGLKKPKVVGQANAKNAVVINRLLVNSDVVRLAGFQSAAFYHCQPTLYHQYAENRTALTNNQPHLTWNFRNSIYTHVTFNFGPQTVCAEHTNFGNQADGPCAITALSPSVGGYDYKKGGHLILWDLRLVIEFPPSATILILSAVLHHSNVAIGANKRWFSFTQYTPGSLFRWVEHGHQLELEFWASLMQDQAKAERAKDKAQWKSALVNFTRHAL</sequence>
<accession>A0A0W0F3M2</accession>
<gene>
    <name evidence="1" type="ORF">WG66_16495</name>
</gene>
<reference evidence="1 2" key="1">
    <citation type="submission" date="2015-12" db="EMBL/GenBank/DDBJ databases">
        <title>Draft genome sequence of Moniliophthora roreri, the causal agent of frosty pod rot of cacao.</title>
        <authorList>
            <person name="Aime M.C."/>
            <person name="Diaz-Valderrama J.R."/>
            <person name="Kijpornyongpan T."/>
            <person name="Phillips-Mora W."/>
        </authorList>
    </citation>
    <scope>NUCLEOTIDE SEQUENCE [LARGE SCALE GENOMIC DNA]</scope>
    <source>
        <strain evidence="1 2">MCA 2952</strain>
    </source>
</reference>